<dbReference type="eggNOG" id="COG1396">
    <property type="taxonomic scope" value="Bacteria"/>
</dbReference>
<dbReference type="InterPro" id="IPR013096">
    <property type="entry name" value="Cupin_2"/>
</dbReference>
<dbReference type="InterPro" id="IPR001387">
    <property type="entry name" value="Cro/C1-type_HTH"/>
</dbReference>
<dbReference type="PANTHER" id="PTHR46797">
    <property type="entry name" value="HTH-TYPE TRANSCRIPTIONAL REGULATOR"/>
    <property type="match status" value="1"/>
</dbReference>
<dbReference type="CDD" id="cd02209">
    <property type="entry name" value="cupin_XRE_C"/>
    <property type="match status" value="1"/>
</dbReference>
<dbReference type="SMART" id="SM00530">
    <property type="entry name" value="HTH_XRE"/>
    <property type="match status" value="1"/>
</dbReference>
<dbReference type="HOGENOM" id="CLU_085376_1_4_0"/>
<organism evidence="3 4">
    <name type="scientific">Calditerrivibrio nitroreducens (strain DSM 19672 / NBRC 101217 / Yu37-1)</name>
    <dbReference type="NCBI Taxonomy" id="768670"/>
    <lineage>
        <taxon>Bacteria</taxon>
        <taxon>Pseudomonadati</taxon>
        <taxon>Deferribacterota</taxon>
        <taxon>Deferribacteres</taxon>
        <taxon>Deferribacterales</taxon>
        <taxon>Calditerrivibrionaceae</taxon>
    </lineage>
</organism>
<keyword evidence="1" id="KW-0238">DNA-binding</keyword>
<accession>E4TI65</accession>
<evidence type="ECO:0000313" key="3">
    <source>
        <dbReference type="EMBL" id="ADR18981.1"/>
    </source>
</evidence>
<dbReference type="GO" id="GO:0003700">
    <property type="term" value="F:DNA-binding transcription factor activity"/>
    <property type="evidence" value="ECO:0007669"/>
    <property type="project" value="TreeGrafter"/>
</dbReference>
<evidence type="ECO:0000259" key="2">
    <source>
        <dbReference type="PROSITE" id="PS50943"/>
    </source>
</evidence>
<feature type="domain" description="HTH cro/C1-type" evidence="2">
    <location>
        <begin position="13"/>
        <end position="67"/>
    </location>
</feature>
<reference key="1">
    <citation type="submission" date="2010-11" db="EMBL/GenBank/DDBJ databases">
        <title>The complete genome of chromosome of Calditerrivibrio nitroreducens DSM 19672.</title>
        <authorList>
            <consortium name="US DOE Joint Genome Institute (JGI-PGF)"/>
            <person name="Lucas S."/>
            <person name="Copeland A."/>
            <person name="Lapidus A."/>
            <person name="Bruce D."/>
            <person name="Goodwin L."/>
            <person name="Pitluck S."/>
            <person name="Kyrpides N."/>
            <person name="Mavromatis K."/>
            <person name="Ivanova N."/>
            <person name="Mikhailova N."/>
            <person name="Zeytun A."/>
            <person name="Brettin T."/>
            <person name="Detter J.C."/>
            <person name="Tapia R."/>
            <person name="Han C."/>
            <person name="Land M."/>
            <person name="Hauser L."/>
            <person name="Markowitz V."/>
            <person name="Cheng J.-F."/>
            <person name="Hugenholtz P."/>
            <person name="Woyke T."/>
            <person name="Wu D."/>
            <person name="Spring S."/>
            <person name="Schroeder M."/>
            <person name="Brambilla E."/>
            <person name="Klenk H.-P."/>
            <person name="Eisen J.A."/>
        </authorList>
    </citation>
    <scope>NUCLEOTIDE SEQUENCE [LARGE SCALE GENOMIC DNA]</scope>
    <source>
        <strain>DSM 19672</strain>
    </source>
</reference>
<dbReference type="KEGG" id="cni:Calni_1070"/>
<dbReference type="InterPro" id="IPR014710">
    <property type="entry name" value="RmlC-like_jellyroll"/>
</dbReference>
<dbReference type="STRING" id="768670.Calni_1070"/>
<reference evidence="3 4" key="2">
    <citation type="journal article" date="2011" name="Stand. Genomic Sci.">
        <title>Complete genome sequence of Calditerrivibrio nitroreducens type strain (Yu37-1).</title>
        <authorList>
            <person name="Pitluck S."/>
            <person name="Sikorski J."/>
            <person name="Zeytun A."/>
            <person name="Lapidus A."/>
            <person name="Nolan M."/>
            <person name="Lucas S."/>
            <person name="Hammon N."/>
            <person name="Deshpande S."/>
            <person name="Cheng J.F."/>
            <person name="Tapia R."/>
            <person name="Han C."/>
            <person name="Goodwin L."/>
            <person name="Liolios K."/>
            <person name="Pagani I."/>
            <person name="Ivanova N."/>
            <person name="Mavromatis K."/>
            <person name="Pati A."/>
            <person name="Chen A."/>
            <person name="Palaniappan K."/>
            <person name="Hauser L."/>
            <person name="Chang Y.J."/>
            <person name="Jeffries C.D."/>
            <person name="Detter J.C."/>
            <person name="Brambilla E."/>
            <person name="Djao O.D."/>
            <person name="Rohde M."/>
            <person name="Spring S."/>
            <person name="Goker M."/>
            <person name="Woyke T."/>
            <person name="Bristow J."/>
            <person name="Eisen J.A."/>
            <person name="Markowitz V."/>
            <person name="Hugenholtz P."/>
            <person name="Kyrpides N.C."/>
            <person name="Klenk H.P."/>
            <person name="Land M."/>
        </authorList>
    </citation>
    <scope>NUCLEOTIDE SEQUENCE [LARGE SCALE GENOMIC DNA]</scope>
    <source>
        <strain evidence="4">DSM 19672 / NBRC 101217 / Yu37-1</strain>
    </source>
</reference>
<dbReference type="Proteomes" id="UP000007039">
    <property type="component" value="Chromosome"/>
</dbReference>
<dbReference type="CDD" id="cd00093">
    <property type="entry name" value="HTH_XRE"/>
    <property type="match status" value="1"/>
</dbReference>
<dbReference type="Gene3D" id="1.10.260.40">
    <property type="entry name" value="lambda repressor-like DNA-binding domains"/>
    <property type="match status" value="1"/>
</dbReference>
<dbReference type="eggNOG" id="COG3257">
    <property type="taxonomic scope" value="Bacteria"/>
</dbReference>
<dbReference type="Pfam" id="PF01381">
    <property type="entry name" value="HTH_3"/>
    <property type="match status" value="1"/>
</dbReference>
<dbReference type="PROSITE" id="PS50943">
    <property type="entry name" value="HTH_CROC1"/>
    <property type="match status" value="1"/>
</dbReference>
<keyword evidence="4" id="KW-1185">Reference proteome</keyword>
<evidence type="ECO:0000313" key="4">
    <source>
        <dbReference type="Proteomes" id="UP000007039"/>
    </source>
</evidence>
<gene>
    <name evidence="3" type="ordered locus">Calni_1070</name>
</gene>
<dbReference type="InterPro" id="IPR010982">
    <property type="entry name" value="Lambda_DNA-bd_dom_sf"/>
</dbReference>
<dbReference type="Pfam" id="PF07883">
    <property type="entry name" value="Cupin_2"/>
    <property type="match status" value="1"/>
</dbReference>
<proteinExistence type="predicted"/>
<dbReference type="Gene3D" id="2.60.120.10">
    <property type="entry name" value="Jelly Rolls"/>
    <property type="match status" value="1"/>
</dbReference>
<evidence type="ECO:0000256" key="1">
    <source>
        <dbReference type="ARBA" id="ARBA00023125"/>
    </source>
</evidence>
<dbReference type="SUPFAM" id="SSF51182">
    <property type="entry name" value="RmlC-like cupins"/>
    <property type="match status" value="1"/>
</dbReference>
<dbReference type="GO" id="GO:0003677">
    <property type="term" value="F:DNA binding"/>
    <property type="evidence" value="ECO:0007669"/>
    <property type="project" value="UniProtKB-KW"/>
</dbReference>
<dbReference type="GO" id="GO:0005829">
    <property type="term" value="C:cytosol"/>
    <property type="evidence" value="ECO:0007669"/>
    <property type="project" value="TreeGrafter"/>
</dbReference>
<name>E4TI65_CALNY</name>
<dbReference type="InterPro" id="IPR011051">
    <property type="entry name" value="RmlC_Cupin_sf"/>
</dbReference>
<sequence>MIEVNKSYISKKIRNLRKSQGITLEQLAKAIGKTKSYVSMLENEKAIPSLSTLKEIVSFFNMTIADFFEESEQKSDFNKEVFSFSSDAELIYSKKNEFNLYLLHKNKSFKMKTYIVELFPGGGYSQSLKHEGEEQGYILQGKVELIIDEKSYKLLSGQYFYFDSSKSHRVKNLDNDISRIFWVYLPK</sequence>
<dbReference type="SUPFAM" id="SSF47413">
    <property type="entry name" value="lambda repressor-like DNA-binding domains"/>
    <property type="match status" value="1"/>
</dbReference>
<dbReference type="EMBL" id="CP002347">
    <property type="protein sequence ID" value="ADR18981.1"/>
    <property type="molecule type" value="Genomic_DNA"/>
</dbReference>
<dbReference type="InterPro" id="IPR050807">
    <property type="entry name" value="TransReg_Diox_bact_type"/>
</dbReference>
<dbReference type="AlphaFoldDB" id="E4TI65"/>
<protein>
    <submittedName>
        <fullName evidence="3">Helix-turn-helix domain protein</fullName>
    </submittedName>
</protein>
<dbReference type="PANTHER" id="PTHR46797:SF2">
    <property type="entry name" value="TRANSCRIPTIONAL REGULATOR"/>
    <property type="match status" value="1"/>
</dbReference>